<feature type="transmembrane region" description="Helical" evidence="7">
    <location>
        <begin position="133"/>
        <end position="151"/>
    </location>
</feature>
<dbReference type="PANTHER" id="PTHR43386:SF1">
    <property type="entry name" value="D,D-DIPEPTIDE TRANSPORT SYSTEM PERMEASE PROTEIN DDPC-RELATED"/>
    <property type="match status" value="1"/>
</dbReference>
<dbReference type="Pfam" id="PF00528">
    <property type="entry name" value="BPD_transp_1"/>
    <property type="match status" value="1"/>
</dbReference>
<protein>
    <submittedName>
        <fullName evidence="9">ABC transporter permease</fullName>
    </submittedName>
</protein>
<dbReference type="OrthoDB" id="6637947at2"/>
<evidence type="ECO:0000313" key="10">
    <source>
        <dbReference type="Proteomes" id="UP000377595"/>
    </source>
</evidence>
<accession>A0A5M3X8X6</accession>
<keyword evidence="6 7" id="KW-0472">Membrane</keyword>
<dbReference type="PROSITE" id="PS50928">
    <property type="entry name" value="ABC_TM1"/>
    <property type="match status" value="1"/>
</dbReference>
<dbReference type="Proteomes" id="UP000377595">
    <property type="component" value="Unassembled WGS sequence"/>
</dbReference>
<dbReference type="GO" id="GO:0055085">
    <property type="term" value="P:transmembrane transport"/>
    <property type="evidence" value="ECO:0007669"/>
    <property type="project" value="InterPro"/>
</dbReference>
<keyword evidence="10" id="KW-1185">Reference proteome</keyword>
<evidence type="ECO:0000256" key="3">
    <source>
        <dbReference type="ARBA" id="ARBA00022475"/>
    </source>
</evidence>
<keyword evidence="4 7" id="KW-0812">Transmembrane</keyword>
<dbReference type="GO" id="GO:0005886">
    <property type="term" value="C:plasma membrane"/>
    <property type="evidence" value="ECO:0007669"/>
    <property type="project" value="UniProtKB-SubCell"/>
</dbReference>
<dbReference type="PANTHER" id="PTHR43386">
    <property type="entry name" value="OLIGOPEPTIDE TRANSPORT SYSTEM PERMEASE PROTEIN APPC"/>
    <property type="match status" value="1"/>
</dbReference>
<feature type="transmembrane region" description="Helical" evidence="7">
    <location>
        <begin position="157"/>
        <end position="179"/>
    </location>
</feature>
<evidence type="ECO:0000256" key="2">
    <source>
        <dbReference type="ARBA" id="ARBA00022448"/>
    </source>
</evidence>
<feature type="transmembrane region" description="Helical" evidence="7">
    <location>
        <begin position="30"/>
        <end position="52"/>
    </location>
</feature>
<dbReference type="InterPro" id="IPR000515">
    <property type="entry name" value="MetI-like"/>
</dbReference>
<evidence type="ECO:0000256" key="5">
    <source>
        <dbReference type="ARBA" id="ARBA00022989"/>
    </source>
</evidence>
<dbReference type="InterPro" id="IPR035906">
    <property type="entry name" value="MetI-like_sf"/>
</dbReference>
<proteinExistence type="inferred from homology"/>
<evidence type="ECO:0000259" key="8">
    <source>
        <dbReference type="PROSITE" id="PS50928"/>
    </source>
</evidence>
<evidence type="ECO:0000256" key="1">
    <source>
        <dbReference type="ARBA" id="ARBA00004651"/>
    </source>
</evidence>
<comment type="similarity">
    <text evidence="7">Belongs to the binding-protein-dependent transport system permease family.</text>
</comment>
<name>A0A5M3X8X6_9ACTN</name>
<dbReference type="RefSeq" id="WP_155342374.1">
    <property type="nucleotide sequence ID" value="NZ_BAAAHM010000001.1"/>
</dbReference>
<evidence type="ECO:0000256" key="4">
    <source>
        <dbReference type="ARBA" id="ARBA00022692"/>
    </source>
</evidence>
<comment type="caution">
    <text evidence="9">The sequence shown here is derived from an EMBL/GenBank/DDBJ whole genome shotgun (WGS) entry which is preliminary data.</text>
</comment>
<dbReference type="EMBL" id="BLAF01000004">
    <property type="protein sequence ID" value="GES17172.1"/>
    <property type="molecule type" value="Genomic_DNA"/>
</dbReference>
<dbReference type="InterPro" id="IPR050366">
    <property type="entry name" value="BP-dependent_transpt_permease"/>
</dbReference>
<feature type="transmembrane region" description="Helical" evidence="7">
    <location>
        <begin position="200"/>
        <end position="225"/>
    </location>
</feature>
<dbReference type="AlphaFoldDB" id="A0A5M3X8X6"/>
<evidence type="ECO:0000313" key="9">
    <source>
        <dbReference type="EMBL" id="GES17172.1"/>
    </source>
</evidence>
<dbReference type="CDD" id="cd06261">
    <property type="entry name" value="TM_PBP2"/>
    <property type="match status" value="1"/>
</dbReference>
<comment type="subcellular location">
    <subcellularLocation>
        <location evidence="1 7">Cell membrane</location>
        <topology evidence="1 7">Multi-pass membrane protein</topology>
    </subcellularLocation>
</comment>
<sequence length="294" mass="31033">MAEAVHTGRRRMSFAALSQALRKALWRTPFMVATAGSVLAVAVIWVLFPAIAPHDADLIDGSRSLIGPDSGHWLGTDQLGRDVFSRVIDGARTGLLGPLILAAATTAASTVIALVAGYLGGRVDAMTGRIIEVLYSVPPTIVAIVVVGVTGGGWWTAIVVLLVFGLPANVRLARAAVIVRARLPYVEAARTSGLSGVRIIGCHLLPAITPFVVAVFFLTFTYGIVDLSALSFLGLGVPPGAADWGRMIAENRSNLFQNAWATVAPAIALVLIAVSTNIIGDWIYSRYESHGRSR</sequence>
<keyword evidence="2 7" id="KW-0813">Transport</keyword>
<evidence type="ECO:0000256" key="6">
    <source>
        <dbReference type="ARBA" id="ARBA00023136"/>
    </source>
</evidence>
<gene>
    <name evidence="9" type="ORF">Aple_000670</name>
</gene>
<organism evidence="9 10">
    <name type="scientific">Acrocarpospora pleiomorpha</name>
    <dbReference type="NCBI Taxonomy" id="90975"/>
    <lineage>
        <taxon>Bacteria</taxon>
        <taxon>Bacillati</taxon>
        <taxon>Actinomycetota</taxon>
        <taxon>Actinomycetes</taxon>
        <taxon>Streptosporangiales</taxon>
        <taxon>Streptosporangiaceae</taxon>
        <taxon>Acrocarpospora</taxon>
    </lineage>
</organism>
<evidence type="ECO:0000256" key="7">
    <source>
        <dbReference type="RuleBase" id="RU363032"/>
    </source>
</evidence>
<keyword evidence="3" id="KW-1003">Cell membrane</keyword>
<keyword evidence="5 7" id="KW-1133">Transmembrane helix</keyword>
<feature type="transmembrane region" description="Helical" evidence="7">
    <location>
        <begin position="99"/>
        <end position="121"/>
    </location>
</feature>
<reference evidence="9 10" key="1">
    <citation type="submission" date="2019-10" db="EMBL/GenBank/DDBJ databases">
        <title>Whole genome shotgun sequence of Acrocarpospora pleiomorpha NBRC 16267.</title>
        <authorList>
            <person name="Ichikawa N."/>
            <person name="Kimura A."/>
            <person name="Kitahashi Y."/>
            <person name="Komaki H."/>
            <person name="Oguchi A."/>
        </authorList>
    </citation>
    <scope>NUCLEOTIDE SEQUENCE [LARGE SCALE GENOMIC DNA]</scope>
    <source>
        <strain evidence="9 10">NBRC 16267</strain>
    </source>
</reference>
<feature type="transmembrane region" description="Helical" evidence="7">
    <location>
        <begin position="259"/>
        <end position="284"/>
    </location>
</feature>
<dbReference type="SUPFAM" id="SSF161098">
    <property type="entry name" value="MetI-like"/>
    <property type="match status" value="1"/>
</dbReference>
<dbReference type="Gene3D" id="1.10.3720.10">
    <property type="entry name" value="MetI-like"/>
    <property type="match status" value="1"/>
</dbReference>
<feature type="domain" description="ABC transmembrane type-1" evidence="8">
    <location>
        <begin position="95"/>
        <end position="280"/>
    </location>
</feature>